<dbReference type="EMBL" id="CP006959">
    <property type="protein sequence ID" value="AJK51640.1"/>
    <property type="molecule type" value="Genomic_DNA"/>
</dbReference>
<sequence length="755" mass="87898">MNELLEIKPKFFYEEFSGSGGSIKLPKNSKPVNLDHLLKLKKDLENVCLFWIKKQVNFNPIVSVYYKRIIAKSNRIKGLFKNTLDENNELIVGSRFYDDNNEKKQIITYCVSLKDLHKSLDNLKQIIQIVKNHFSNGVSYEIIEKINSNKYNKLFEHTKNSISKTKFVSIIVDAYYVKSLQIDNYTKKVFNNSIITIYDTKTELKDIFEWLNIDIYKINKIDETTFWATPEIYEIFKLKAPYLIAMSTDDKIYLDYENEKKIKNNISEIITIPDPTNEPIIGVIDTLFSNEVYFNKWVEYKELIDKNIPIYDNDYDHGTAISSIIVDGPSLNPKLDDGCGRFRVKHFGVAASNYFSSFSLLRTLEEIIISNRNIKVWNLCLGSRTEINENIVSIEASILDKLQYQYDVIFVIAGTNKTTNSDVIKIGAPADSINALVVNSVDFDNKPADYSRTGPVLSFFNKPDVSYYGGTIDEPIYVFTQNNKLKKSGTSFATPWIARKLAYLIHIIGLSKEVAKALIIDSACSWNMDFKNRDIMGYGVVPIHINDILKTPKDEIKLIITGQNQKYNTYNNNILIPTYDNNYPFVCKATLCYFVDCSRQQGVDYTNTELSIKFGRIKKDKNNKLQIIDINKNNQDTDKLIYEREARDWYRKWDNVKHIKENFFTSKKQKIRPKKVYANLNWAISIKTKQRINFKNKKQINFGIVVTLKEINGINRFDEFTKLWTSNFHPYIVRRINIENSLENYQKNFEELDFE</sequence>
<accession>A0A9N7B164</accession>
<evidence type="ECO:0000313" key="2">
    <source>
        <dbReference type="EMBL" id="AJK51640.1"/>
    </source>
</evidence>
<dbReference type="InterPro" id="IPR036852">
    <property type="entry name" value="Peptidase_S8/S53_dom_sf"/>
</dbReference>
<name>A0A9N7B164_MYCCC</name>
<dbReference type="InterPro" id="IPR034074">
    <property type="entry name" value="Y4bN_pept_dom"/>
</dbReference>
<dbReference type="Gene3D" id="3.40.50.200">
    <property type="entry name" value="Peptidase S8/S53 domain"/>
    <property type="match status" value="1"/>
</dbReference>
<dbReference type="CDD" id="cd04847">
    <property type="entry name" value="Peptidases_S8_Subtilisin_like_2"/>
    <property type="match status" value="1"/>
</dbReference>
<proteinExistence type="predicted"/>
<dbReference type="AlphaFoldDB" id="A0A9N7B164"/>
<dbReference type="Pfam" id="PF00082">
    <property type="entry name" value="Peptidase_S8"/>
    <property type="match status" value="1"/>
</dbReference>
<dbReference type="KEGG" id="mcai:MCCG_0693"/>
<dbReference type="InterPro" id="IPR000209">
    <property type="entry name" value="Peptidase_S8/S53_dom"/>
</dbReference>
<organism evidence="2 3">
    <name type="scientific">Mycoplasma capricolum subsp. capripneumoniae 87001</name>
    <dbReference type="NCBI Taxonomy" id="1124992"/>
    <lineage>
        <taxon>Bacteria</taxon>
        <taxon>Bacillati</taxon>
        <taxon>Mycoplasmatota</taxon>
        <taxon>Mollicutes</taxon>
        <taxon>Mycoplasmataceae</taxon>
        <taxon>Mycoplasma</taxon>
    </lineage>
</organism>
<evidence type="ECO:0000259" key="1">
    <source>
        <dbReference type="Pfam" id="PF00082"/>
    </source>
</evidence>
<dbReference type="SUPFAM" id="SSF52743">
    <property type="entry name" value="Subtilisin-like"/>
    <property type="match status" value="1"/>
</dbReference>
<dbReference type="RefSeq" id="WP_019269569.1">
    <property type="nucleotide sequence ID" value="NZ_CP006959.1"/>
</dbReference>
<keyword evidence="3" id="KW-1185">Reference proteome</keyword>
<dbReference type="Proteomes" id="UP000031910">
    <property type="component" value="Chromosome"/>
</dbReference>
<feature type="domain" description="Peptidase S8/S53" evidence="1">
    <location>
        <begin position="278"/>
        <end position="539"/>
    </location>
</feature>
<reference evidence="2 3" key="1">
    <citation type="submission" date="2013-12" db="EMBL/GenBank/DDBJ databases">
        <authorList>
            <person name="Wang R."/>
            <person name="Li Y."/>
            <person name="Zheng H."/>
            <person name="Xin J."/>
        </authorList>
    </citation>
    <scope>NUCLEOTIDE SEQUENCE [LARGE SCALE GENOMIC DNA]</scope>
    <source>
        <strain evidence="2 3">87001</strain>
    </source>
</reference>
<evidence type="ECO:0000313" key="3">
    <source>
        <dbReference type="Proteomes" id="UP000031910"/>
    </source>
</evidence>
<dbReference type="GO" id="GO:0006508">
    <property type="term" value="P:proteolysis"/>
    <property type="evidence" value="ECO:0007669"/>
    <property type="project" value="InterPro"/>
</dbReference>
<dbReference type="GO" id="GO:0004252">
    <property type="term" value="F:serine-type endopeptidase activity"/>
    <property type="evidence" value="ECO:0007669"/>
    <property type="project" value="InterPro"/>
</dbReference>
<gene>
    <name evidence="2" type="ORF">MCCG_0693</name>
</gene>
<protein>
    <recommendedName>
        <fullName evidence="1">Peptidase S8/S53 domain-containing protein</fullName>
    </recommendedName>
</protein>